<evidence type="ECO:0008006" key="4">
    <source>
        <dbReference type="Google" id="ProtNLM"/>
    </source>
</evidence>
<gene>
    <name evidence="2" type="ORF">J2Y00_000484</name>
</gene>
<dbReference type="EMBL" id="JAVDQK010000001">
    <property type="protein sequence ID" value="MDR6216935.1"/>
    <property type="molecule type" value="Genomic_DNA"/>
</dbReference>
<dbReference type="RefSeq" id="WP_309851279.1">
    <property type="nucleotide sequence ID" value="NZ_JAVDQJ010000002.1"/>
</dbReference>
<feature type="chain" id="PRO_5042286985" description="Lipoprotein" evidence="1">
    <location>
        <begin position="26"/>
        <end position="149"/>
    </location>
</feature>
<name>A0AAE4BKH1_9DEIO</name>
<feature type="signal peptide" evidence="1">
    <location>
        <begin position="1"/>
        <end position="25"/>
    </location>
</feature>
<keyword evidence="1" id="KW-0732">Signal</keyword>
<organism evidence="2 3">
    <name type="scientific">Deinococcus soli</name>
    <name type="common">ex Cha et al. 2016</name>
    <dbReference type="NCBI Taxonomy" id="1309411"/>
    <lineage>
        <taxon>Bacteria</taxon>
        <taxon>Thermotogati</taxon>
        <taxon>Deinococcota</taxon>
        <taxon>Deinococci</taxon>
        <taxon>Deinococcales</taxon>
        <taxon>Deinococcaceae</taxon>
        <taxon>Deinococcus</taxon>
    </lineage>
</organism>
<sequence>MRTGRWWAARWTGAALCLLLGMAGAQGCSPGQDARLTRTGHALEAARLRWQRAAPAGYLLTLHRLQDTENETTVLTGPPVRGSPGPVEGLFGEVKAMLDRARDAPSFCFEVAAVFDWRYGYPIRVWFWSPVDGTRHLTSWEISDFQPRP</sequence>
<comment type="caution">
    <text evidence="2">The sequence shown here is derived from an EMBL/GenBank/DDBJ whole genome shotgun (WGS) entry which is preliminary data.</text>
</comment>
<protein>
    <recommendedName>
        <fullName evidence="4">Lipoprotein</fullName>
    </recommendedName>
</protein>
<evidence type="ECO:0000256" key="1">
    <source>
        <dbReference type="SAM" id="SignalP"/>
    </source>
</evidence>
<evidence type="ECO:0000313" key="3">
    <source>
        <dbReference type="Proteomes" id="UP001185331"/>
    </source>
</evidence>
<dbReference type="AlphaFoldDB" id="A0AAE4BKH1"/>
<accession>A0AAE4BKH1</accession>
<reference evidence="2" key="1">
    <citation type="submission" date="2023-07" db="EMBL/GenBank/DDBJ databases">
        <title>Sorghum-associated microbial communities from plants grown in Nebraska, USA.</title>
        <authorList>
            <person name="Schachtman D."/>
        </authorList>
    </citation>
    <scope>NUCLEOTIDE SEQUENCE</scope>
    <source>
        <strain evidence="2">BE330</strain>
    </source>
</reference>
<proteinExistence type="predicted"/>
<dbReference type="PROSITE" id="PS51257">
    <property type="entry name" value="PROKAR_LIPOPROTEIN"/>
    <property type="match status" value="1"/>
</dbReference>
<evidence type="ECO:0000313" key="2">
    <source>
        <dbReference type="EMBL" id="MDR6216935.1"/>
    </source>
</evidence>
<dbReference type="Proteomes" id="UP001185331">
    <property type="component" value="Unassembled WGS sequence"/>
</dbReference>